<evidence type="ECO:0000256" key="1">
    <source>
        <dbReference type="SAM" id="Phobius"/>
    </source>
</evidence>
<comment type="caution">
    <text evidence="2">The sequence shown here is derived from an EMBL/GenBank/DDBJ whole genome shotgun (WGS) entry which is preliminary data.</text>
</comment>
<protein>
    <submittedName>
        <fullName evidence="2">TM2 domain-containing membrane protein YozV</fullName>
    </submittedName>
</protein>
<keyword evidence="1" id="KW-1133">Transmembrane helix</keyword>
<accession>A0ABS2SPC4</accession>
<dbReference type="RefSeq" id="WP_094190207.1">
    <property type="nucleotide sequence ID" value="NZ_JAFBCV010000001.1"/>
</dbReference>
<evidence type="ECO:0000313" key="2">
    <source>
        <dbReference type="EMBL" id="MBM7837374.1"/>
    </source>
</evidence>
<dbReference type="EMBL" id="JAFBCV010000001">
    <property type="protein sequence ID" value="MBM7837374.1"/>
    <property type="molecule type" value="Genomic_DNA"/>
</dbReference>
<dbReference type="Proteomes" id="UP001179280">
    <property type="component" value="Unassembled WGS sequence"/>
</dbReference>
<feature type="transmembrane region" description="Helical" evidence="1">
    <location>
        <begin position="28"/>
        <end position="58"/>
    </location>
</feature>
<name>A0ABS2SPC4_9BACI</name>
<proteinExistence type="predicted"/>
<sequence>MKNSGVAAVLSFFISGLGQIYNGQIAKGIVFIIAYAISYLLMFVLIGFITTPIIWIWGMVDAYKTAERLNKQQ</sequence>
<evidence type="ECO:0000313" key="3">
    <source>
        <dbReference type="Proteomes" id="UP001179280"/>
    </source>
</evidence>
<keyword evidence="3" id="KW-1185">Reference proteome</keyword>
<gene>
    <name evidence="2" type="ORF">JOC54_000605</name>
</gene>
<keyword evidence="1" id="KW-0472">Membrane</keyword>
<keyword evidence="1" id="KW-0812">Transmembrane</keyword>
<reference evidence="2" key="1">
    <citation type="submission" date="2021-01" db="EMBL/GenBank/DDBJ databases">
        <title>Genomic Encyclopedia of Type Strains, Phase IV (KMG-IV): sequencing the most valuable type-strain genomes for metagenomic binning, comparative biology and taxonomic classification.</title>
        <authorList>
            <person name="Goeker M."/>
        </authorList>
    </citation>
    <scope>NUCLEOTIDE SEQUENCE</scope>
    <source>
        <strain evidence="2">DSM 21943</strain>
    </source>
</reference>
<organism evidence="2 3">
    <name type="scientific">Shouchella xiaoxiensis</name>
    <dbReference type="NCBI Taxonomy" id="766895"/>
    <lineage>
        <taxon>Bacteria</taxon>
        <taxon>Bacillati</taxon>
        <taxon>Bacillota</taxon>
        <taxon>Bacilli</taxon>
        <taxon>Bacillales</taxon>
        <taxon>Bacillaceae</taxon>
        <taxon>Shouchella</taxon>
    </lineage>
</organism>